<dbReference type="InterPro" id="IPR018060">
    <property type="entry name" value="HTH_AraC"/>
</dbReference>
<dbReference type="PROSITE" id="PS01124">
    <property type="entry name" value="HTH_ARAC_FAMILY_2"/>
    <property type="match status" value="1"/>
</dbReference>
<comment type="caution">
    <text evidence="5">The sequence shown here is derived from an EMBL/GenBank/DDBJ whole genome shotgun (WGS) entry which is preliminary data.</text>
</comment>
<keyword evidence="1" id="KW-0805">Transcription regulation</keyword>
<feature type="domain" description="HTH araC/xylS-type" evidence="4">
    <location>
        <begin position="195"/>
        <end position="293"/>
    </location>
</feature>
<dbReference type="Proteomes" id="UP000030130">
    <property type="component" value="Unassembled WGS sequence"/>
</dbReference>
<dbReference type="Gene3D" id="1.10.10.60">
    <property type="entry name" value="Homeodomain-like"/>
    <property type="match status" value="1"/>
</dbReference>
<dbReference type="InterPro" id="IPR009057">
    <property type="entry name" value="Homeodomain-like_sf"/>
</dbReference>
<sequence>MSIHICQPVSPKEKPNGFLNNSRPTTALSGLPELHTIGQGADLEIWTKDSHALLFLLKGEPAVFVGRESGNSQLSGDNVVLLAANLRIRLRAEKGPVTLICFYFHPTLHLCLGICPSSGNKKECRRRTEIVHISSLQRETMVNSWLHSVMGYLSEMPTSSEIFELKLRELFCILRSRYEKPLLDNFLSSFHCQNKGFRAFVFRHHLECRSVEELAAKMNLSLSSFKRHFNQEFGCPPLKWMHEERAKHIYSDLADPSLSLKEIADKNLFSSVSYLCAFCRKMLGNTPLQLRKAIGRQSK</sequence>
<evidence type="ECO:0000256" key="2">
    <source>
        <dbReference type="ARBA" id="ARBA00023125"/>
    </source>
</evidence>
<dbReference type="AlphaFoldDB" id="A0A0A2F2X8"/>
<dbReference type="SMART" id="SM00342">
    <property type="entry name" value="HTH_ARAC"/>
    <property type="match status" value="1"/>
</dbReference>
<keyword evidence="3" id="KW-0804">Transcription</keyword>
<organism evidence="5 6">
    <name type="scientific">Porphyromonas gulae</name>
    <dbReference type="NCBI Taxonomy" id="111105"/>
    <lineage>
        <taxon>Bacteria</taxon>
        <taxon>Pseudomonadati</taxon>
        <taxon>Bacteroidota</taxon>
        <taxon>Bacteroidia</taxon>
        <taxon>Bacteroidales</taxon>
        <taxon>Porphyromonadaceae</taxon>
        <taxon>Porphyromonas</taxon>
    </lineage>
</organism>
<evidence type="ECO:0000256" key="3">
    <source>
        <dbReference type="ARBA" id="ARBA00023163"/>
    </source>
</evidence>
<dbReference type="GO" id="GO:0043565">
    <property type="term" value="F:sequence-specific DNA binding"/>
    <property type="evidence" value="ECO:0007669"/>
    <property type="project" value="InterPro"/>
</dbReference>
<accession>A0A0A2F2X8</accession>
<evidence type="ECO:0000259" key="4">
    <source>
        <dbReference type="PROSITE" id="PS01124"/>
    </source>
</evidence>
<dbReference type="SUPFAM" id="SSF46689">
    <property type="entry name" value="Homeodomain-like"/>
    <property type="match status" value="1"/>
</dbReference>
<dbReference type="PANTHER" id="PTHR43280:SF10">
    <property type="entry name" value="REGULATORY PROTEIN POCR"/>
    <property type="match status" value="1"/>
</dbReference>
<evidence type="ECO:0000313" key="5">
    <source>
        <dbReference type="EMBL" id="KGN84377.1"/>
    </source>
</evidence>
<protein>
    <submittedName>
        <fullName evidence="5">AraC family transcriptional regulator</fullName>
    </submittedName>
</protein>
<dbReference type="RefSeq" id="WP_039421848.1">
    <property type="nucleotide sequence ID" value="NZ_JRAI01000072.1"/>
</dbReference>
<dbReference type="Pfam" id="PF12833">
    <property type="entry name" value="HTH_18"/>
    <property type="match status" value="1"/>
</dbReference>
<reference evidence="5 6" key="1">
    <citation type="submission" date="2014-08" db="EMBL/GenBank/DDBJ databases">
        <title>Porphyromonas gulae strain:COT-052_OH1451 Genome sequencing.</title>
        <authorList>
            <person name="Wallis C."/>
            <person name="Deusch O."/>
            <person name="O'Flynn C."/>
            <person name="Davis I."/>
            <person name="Jospin G."/>
            <person name="Darling A.E."/>
            <person name="Coil D.A."/>
            <person name="Alexiev A."/>
            <person name="Horsfall A."/>
            <person name="Kirkwood N."/>
            <person name="Harris S."/>
            <person name="Eisen J.A."/>
        </authorList>
    </citation>
    <scope>NUCLEOTIDE SEQUENCE [LARGE SCALE GENOMIC DNA]</scope>
    <source>
        <strain evidence="6">COT-052 OH1451</strain>
    </source>
</reference>
<dbReference type="OrthoDB" id="1031098at2"/>
<dbReference type="GO" id="GO:0003700">
    <property type="term" value="F:DNA-binding transcription factor activity"/>
    <property type="evidence" value="ECO:0007669"/>
    <property type="project" value="InterPro"/>
</dbReference>
<keyword evidence="2" id="KW-0238">DNA-binding</keyword>
<dbReference type="eggNOG" id="COG2207">
    <property type="taxonomic scope" value="Bacteria"/>
</dbReference>
<dbReference type="EMBL" id="JRAI01000072">
    <property type="protein sequence ID" value="KGN84377.1"/>
    <property type="molecule type" value="Genomic_DNA"/>
</dbReference>
<gene>
    <name evidence="5" type="ORF">HR08_08960</name>
</gene>
<evidence type="ECO:0000256" key="1">
    <source>
        <dbReference type="ARBA" id="ARBA00023015"/>
    </source>
</evidence>
<dbReference type="PANTHER" id="PTHR43280">
    <property type="entry name" value="ARAC-FAMILY TRANSCRIPTIONAL REGULATOR"/>
    <property type="match status" value="1"/>
</dbReference>
<proteinExistence type="predicted"/>
<name>A0A0A2F2X8_9PORP</name>
<dbReference type="STRING" id="111105.HR09_00295"/>
<evidence type="ECO:0000313" key="6">
    <source>
        <dbReference type="Proteomes" id="UP000030130"/>
    </source>
</evidence>